<evidence type="ECO:0000256" key="1">
    <source>
        <dbReference type="SAM" id="MobiDB-lite"/>
    </source>
</evidence>
<feature type="region of interest" description="Disordered" evidence="1">
    <location>
        <begin position="102"/>
        <end position="131"/>
    </location>
</feature>
<organism evidence="2 3">
    <name type="scientific">Zophobas morio</name>
    <dbReference type="NCBI Taxonomy" id="2755281"/>
    <lineage>
        <taxon>Eukaryota</taxon>
        <taxon>Metazoa</taxon>
        <taxon>Ecdysozoa</taxon>
        <taxon>Arthropoda</taxon>
        <taxon>Hexapoda</taxon>
        <taxon>Insecta</taxon>
        <taxon>Pterygota</taxon>
        <taxon>Neoptera</taxon>
        <taxon>Endopterygota</taxon>
        <taxon>Coleoptera</taxon>
        <taxon>Polyphaga</taxon>
        <taxon>Cucujiformia</taxon>
        <taxon>Tenebrionidae</taxon>
        <taxon>Zophobas</taxon>
    </lineage>
</organism>
<dbReference type="GO" id="GO:0051087">
    <property type="term" value="F:protein-folding chaperone binding"/>
    <property type="evidence" value="ECO:0007669"/>
    <property type="project" value="InterPro"/>
</dbReference>
<reference evidence="2" key="1">
    <citation type="journal article" date="2023" name="G3 (Bethesda)">
        <title>Whole genome assemblies of Zophobas morio and Tenebrio molitor.</title>
        <authorList>
            <person name="Kaur S."/>
            <person name="Stinson S.A."/>
            <person name="diCenzo G.C."/>
        </authorList>
    </citation>
    <scope>NUCLEOTIDE SEQUENCE</scope>
    <source>
        <strain evidence="2">QUZm001</strain>
    </source>
</reference>
<dbReference type="InterPro" id="IPR036533">
    <property type="entry name" value="BAG_dom_sf"/>
</dbReference>
<feature type="compositionally biased region" description="Acidic residues" evidence="1">
    <location>
        <begin position="278"/>
        <end position="289"/>
    </location>
</feature>
<feature type="region of interest" description="Disordered" evidence="1">
    <location>
        <begin position="1"/>
        <end position="29"/>
    </location>
</feature>
<feature type="compositionally biased region" description="Basic and acidic residues" evidence="1">
    <location>
        <begin position="102"/>
        <end position="120"/>
    </location>
</feature>
<keyword evidence="3" id="KW-1185">Reference proteome</keyword>
<gene>
    <name evidence="2" type="ORF">Zmor_022867</name>
</gene>
<sequence length="314" mass="35934">MGVVGSKSPLERRNTVLRRSQRKSIHGVKSKAEKLAKDIRKFKGTEENTDYVELKARIETAERELRTHSKGLQPQIRNIYAEALKKTEGCYKLLEDKLKENQDKVKAVPSKKDDKEKHDDDNQEKDDDDEVFVEEVNEVEQTPERRKTVELKVIQVEQIEASPQTNKRLSAMKLGVPVLPGTILESIHRKTEESNLHNEEKIAAIRKEIEVVESEISQFVGRRNGIHYNRIKRQLENYSADLHTISTSDEDILEQLKLCSNYIGSCVSFLDEKALDDDVDGDDDDDYDEVPSKSSDVAVPETNLSPRSIRTTYI</sequence>
<comment type="caution">
    <text evidence="2">The sequence shown here is derived from an EMBL/GenBank/DDBJ whole genome shotgun (WGS) entry which is preliminary data.</text>
</comment>
<protein>
    <submittedName>
        <fullName evidence="2">Uncharacterized protein</fullName>
    </submittedName>
</protein>
<feature type="compositionally biased region" description="Polar residues" evidence="1">
    <location>
        <begin position="302"/>
        <end position="314"/>
    </location>
</feature>
<dbReference type="EMBL" id="JALNTZ010000007">
    <property type="protein sequence ID" value="KAJ3645187.1"/>
    <property type="molecule type" value="Genomic_DNA"/>
</dbReference>
<dbReference type="Proteomes" id="UP001168821">
    <property type="component" value="Unassembled WGS sequence"/>
</dbReference>
<feature type="region of interest" description="Disordered" evidence="1">
    <location>
        <begin position="278"/>
        <end position="314"/>
    </location>
</feature>
<name>A0AA38M754_9CUCU</name>
<feature type="compositionally biased region" description="Basic residues" evidence="1">
    <location>
        <begin position="15"/>
        <end position="29"/>
    </location>
</feature>
<evidence type="ECO:0000313" key="2">
    <source>
        <dbReference type="EMBL" id="KAJ3645187.1"/>
    </source>
</evidence>
<evidence type="ECO:0000313" key="3">
    <source>
        <dbReference type="Proteomes" id="UP001168821"/>
    </source>
</evidence>
<dbReference type="Gene3D" id="1.20.58.120">
    <property type="entry name" value="BAG domain"/>
    <property type="match status" value="1"/>
</dbReference>
<accession>A0AA38M754</accession>
<dbReference type="AlphaFoldDB" id="A0AA38M754"/>
<proteinExistence type="predicted"/>
<feature type="compositionally biased region" description="Acidic residues" evidence="1">
    <location>
        <begin position="121"/>
        <end position="131"/>
    </location>
</feature>